<proteinExistence type="predicted"/>
<keyword evidence="4 6" id="KW-1133">Transmembrane helix</keyword>
<reference evidence="9" key="1">
    <citation type="submission" date="2018-12" db="EMBL/GenBank/DDBJ databases">
        <title>Complete genome sequence of Paenibacillus sp. MBLB1234.</title>
        <authorList>
            <person name="Nam Y.-D."/>
            <person name="Kang J."/>
            <person name="Chung W.-H."/>
            <person name="Park Y.S."/>
        </authorList>
    </citation>
    <scope>NUCLEOTIDE SEQUENCE [LARGE SCALE GENOMIC DNA]</scope>
    <source>
        <strain evidence="9">MBLB1234</strain>
    </source>
</reference>
<keyword evidence="3 6" id="KW-0812">Transmembrane</keyword>
<dbReference type="OrthoDB" id="9759607at2"/>
<sequence length="528" mass="59043">MKPIIKKGITLRFTISLLVIAAILLTMLTSITSALQVNRTSLIDNYLNKNESYSKKLASNTDELLKTMQENIAMIASMSVRESELNHQMIDDLYQANSEYFNSIVIADANRVVQAYSPHNIGISIGDKLNSKQSEEAVITKTPFISEPYRTTKTGRLIILVSAPIVDHDGTYKGFVGGTIYLEEENVLSTTLKKHFFGDGSYVYVVDKKGDLIFHSEQERVGQHIKNEAVQKVISGQSGSQEVTNSPGNVFLVGYAYEPNSSWGIVSQTPYEVINEPLQQLVYRMLLHAMPFLLLILVLGWWIASRIAKPLNTLAQFSDQAILNPMPAENIPDIHSSYYEVSLLSRSVKIALQSMNQDLTYLRHKVNIDELTGLVNRRGFDSLIADWIESKIPFALILFDIDHFKQVNDTYGHVVGDDVLRYLAQQMQQIFSNGDMACRYGGEEFGILIRHGGLDRAKALADRLREQLASTISPTGQSITVSSGISSFPAHGQSAEQLVMRADEALYYSKENGRNQTTVFTIKELQEV</sequence>
<evidence type="ECO:0000256" key="1">
    <source>
        <dbReference type="ARBA" id="ARBA00004651"/>
    </source>
</evidence>
<feature type="domain" description="GGDEF" evidence="7">
    <location>
        <begin position="392"/>
        <end position="522"/>
    </location>
</feature>
<dbReference type="PANTHER" id="PTHR45138:SF9">
    <property type="entry name" value="DIGUANYLATE CYCLASE DGCM-RELATED"/>
    <property type="match status" value="1"/>
</dbReference>
<feature type="transmembrane region" description="Helical" evidence="6">
    <location>
        <begin position="281"/>
        <end position="304"/>
    </location>
</feature>
<dbReference type="SUPFAM" id="SSF103190">
    <property type="entry name" value="Sensory domain-like"/>
    <property type="match status" value="2"/>
</dbReference>
<keyword evidence="2" id="KW-1003">Cell membrane</keyword>
<dbReference type="InterPro" id="IPR033479">
    <property type="entry name" value="dCache_1"/>
</dbReference>
<dbReference type="InterPro" id="IPR000160">
    <property type="entry name" value="GGDEF_dom"/>
</dbReference>
<gene>
    <name evidence="8" type="ORF">EI981_05195</name>
</gene>
<name>A0A3Q9I6P9_9BACL</name>
<dbReference type="InterPro" id="IPR029151">
    <property type="entry name" value="Sensor-like_sf"/>
</dbReference>
<dbReference type="GO" id="GO:0043709">
    <property type="term" value="P:cell adhesion involved in single-species biofilm formation"/>
    <property type="evidence" value="ECO:0007669"/>
    <property type="project" value="TreeGrafter"/>
</dbReference>
<dbReference type="SUPFAM" id="SSF55073">
    <property type="entry name" value="Nucleotide cyclase"/>
    <property type="match status" value="1"/>
</dbReference>
<evidence type="ECO:0000256" key="3">
    <source>
        <dbReference type="ARBA" id="ARBA00022692"/>
    </source>
</evidence>
<protein>
    <submittedName>
        <fullName evidence="8">GGDEF domain-containing protein</fullName>
    </submittedName>
</protein>
<dbReference type="Pfam" id="PF00990">
    <property type="entry name" value="GGDEF"/>
    <property type="match status" value="1"/>
</dbReference>
<accession>A0A3Q9I6P9</accession>
<dbReference type="Gene3D" id="3.30.450.20">
    <property type="entry name" value="PAS domain"/>
    <property type="match status" value="1"/>
</dbReference>
<dbReference type="FunFam" id="3.30.70.270:FF:000001">
    <property type="entry name" value="Diguanylate cyclase domain protein"/>
    <property type="match status" value="1"/>
</dbReference>
<dbReference type="GO" id="GO:1902201">
    <property type="term" value="P:negative regulation of bacterial-type flagellum-dependent cell motility"/>
    <property type="evidence" value="ECO:0007669"/>
    <property type="project" value="TreeGrafter"/>
</dbReference>
<dbReference type="InterPro" id="IPR029787">
    <property type="entry name" value="Nucleotide_cyclase"/>
</dbReference>
<dbReference type="RefSeq" id="WP_126996039.1">
    <property type="nucleotide sequence ID" value="NZ_CP034346.1"/>
</dbReference>
<dbReference type="GO" id="GO:0052621">
    <property type="term" value="F:diguanylate cyclase activity"/>
    <property type="evidence" value="ECO:0007669"/>
    <property type="project" value="TreeGrafter"/>
</dbReference>
<keyword evidence="9" id="KW-1185">Reference proteome</keyword>
<dbReference type="InterPro" id="IPR043128">
    <property type="entry name" value="Rev_trsase/Diguanyl_cyclase"/>
</dbReference>
<dbReference type="GO" id="GO:0005886">
    <property type="term" value="C:plasma membrane"/>
    <property type="evidence" value="ECO:0007669"/>
    <property type="project" value="UniProtKB-SubCell"/>
</dbReference>
<dbReference type="PANTHER" id="PTHR45138">
    <property type="entry name" value="REGULATORY COMPONENTS OF SENSORY TRANSDUCTION SYSTEM"/>
    <property type="match status" value="1"/>
</dbReference>
<dbReference type="AlphaFoldDB" id="A0A3Q9I6P9"/>
<dbReference type="CDD" id="cd12912">
    <property type="entry name" value="PDC2_MCP_like"/>
    <property type="match status" value="1"/>
</dbReference>
<keyword evidence="5 6" id="KW-0472">Membrane</keyword>
<dbReference type="InterPro" id="IPR050469">
    <property type="entry name" value="Diguanylate_Cyclase"/>
</dbReference>
<dbReference type="Pfam" id="PF02743">
    <property type="entry name" value="dCache_1"/>
    <property type="match status" value="1"/>
</dbReference>
<dbReference type="Gene3D" id="6.10.340.10">
    <property type="match status" value="1"/>
</dbReference>
<evidence type="ECO:0000313" key="8">
    <source>
        <dbReference type="EMBL" id="AZS13905.1"/>
    </source>
</evidence>
<dbReference type="KEGG" id="plut:EI981_05195"/>
<dbReference type="EMBL" id="CP034346">
    <property type="protein sequence ID" value="AZS13905.1"/>
    <property type="molecule type" value="Genomic_DNA"/>
</dbReference>
<organism evidence="8 9">
    <name type="scientific">Paenibacillus lutimineralis</name>
    <dbReference type="NCBI Taxonomy" id="2707005"/>
    <lineage>
        <taxon>Bacteria</taxon>
        <taxon>Bacillati</taxon>
        <taxon>Bacillota</taxon>
        <taxon>Bacilli</taxon>
        <taxon>Bacillales</taxon>
        <taxon>Paenibacillaceae</taxon>
        <taxon>Paenibacillus</taxon>
    </lineage>
</organism>
<dbReference type="NCBIfam" id="TIGR00254">
    <property type="entry name" value="GGDEF"/>
    <property type="match status" value="1"/>
</dbReference>
<evidence type="ECO:0000256" key="6">
    <source>
        <dbReference type="SAM" id="Phobius"/>
    </source>
</evidence>
<dbReference type="Gene3D" id="3.30.70.270">
    <property type="match status" value="1"/>
</dbReference>
<dbReference type="Proteomes" id="UP000270678">
    <property type="component" value="Chromosome"/>
</dbReference>
<dbReference type="CDD" id="cd01949">
    <property type="entry name" value="GGDEF"/>
    <property type="match status" value="1"/>
</dbReference>
<evidence type="ECO:0000313" key="9">
    <source>
        <dbReference type="Proteomes" id="UP000270678"/>
    </source>
</evidence>
<dbReference type="SMART" id="SM00267">
    <property type="entry name" value="GGDEF"/>
    <property type="match status" value="1"/>
</dbReference>
<evidence type="ECO:0000259" key="7">
    <source>
        <dbReference type="PROSITE" id="PS50887"/>
    </source>
</evidence>
<evidence type="ECO:0000256" key="4">
    <source>
        <dbReference type="ARBA" id="ARBA00022989"/>
    </source>
</evidence>
<evidence type="ECO:0000256" key="5">
    <source>
        <dbReference type="ARBA" id="ARBA00023136"/>
    </source>
</evidence>
<dbReference type="PROSITE" id="PS50887">
    <property type="entry name" value="GGDEF"/>
    <property type="match status" value="1"/>
</dbReference>
<evidence type="ECO:0000256" key="2">
    <source>
        <dbReference type="ARBA" id="ARBA00022475"/>
    </source>
</evidence>
<comment type="subcellular location">
    <subcellularLocation>
        <location evidence="1">Cell membrane</location>
        <topology evidence="1">Multi-pass membrane protein</topology>
    </subcellularLocation>
</comment>
<dbReference type="CDD" id="cd18773">
    <property type="entry name" value="PDC1_HK_sensor"/>
    <property type="match status" value="1"/>
</dbReference>